<evidence type="ECO:0000313" key="11">
    <source>
        <dbReference type="Proteomes" id="UP000231371"/>
    </source>
</evidence>
<name>A0A2H0KFY6_9BACT</name>
<feature type="transmembrane region" description="Helical" evidence="8">
    <location>
        <begin position="201"/>
        <end position="220"/>
    </location>
</feature>
<evidence type="ECO:0000256" key="1">
    <source>
        <dbReference type="ARBA" id="ARBA00004651"/>
    </source>
</evidence>
<dbReference type="InterPro" id="IPR050297">
    <property type="entry name" value="LipidA_mod_glycosyltrf_83"/>
</dbReference>
<keyword evidence="7 8" id="KW-0472">Membrane</keyword>
<comment type="subcellular location">
    <subcellularLocation>
        <location evidence="1">Cell membrane</location>
        <topology evidence="1">Multi-pass membrane protein</topology>
    </subcellularLocation>
</comment>
<evidence type="ECO:0000256" key="3">
    <source>
        <dbReference type="ARBA" id="ARBA00022676"/>
    </source>
</evidence>
<dbReference type="EMBL" id="PCVI01000030">
    <property type="protein sequence ID" value="PIQ70159.1"/>
    <property type="molecule type" value="Genomic_DNA"/>
</dbReference>
<sequence length="514" mass="59977">MKKGFCLLLTILVIGAILRLYNLSVWQYFSYDQARDFLIIKKILLEGKFTLIGPSLGIADGAYLPPFYYYLTAPFLLLSRFHLWGPDFFSVLIGLGGVIVFYLLAKEMFGKKPAFLASLFYTLNPYMIQASRHIRNPHLQPLFLLLFAFYVLKFLENKKVFFLYFSTIFLAISVSLHITAIVFLPVLVYLFFIQLKRKSSLSILISVMIFFLFFAPLLVFDLRHGFGVSKAVVSFFAEKGGSDLRNKVFRFLIFFCKIPVILFSGNFQKELLSLRSFPILSLEQINLFKLPVLESVKLFLSLVVWMFVLVFSFRGLKDKRIEVRNKFKLILILIFLGFCISFLLPQNYSYLYYFYNLFPFIFLLFSGCFFLFFEKIKNKIFLALFLFLAVISFFPNGLKTEIRPEKYFLPSAKIIAQDFSSNDKVAVAANINESNRWEKNGIEYRYFLESLYELPFLGSKENDYKNANVLYLIDEGDLKEPLKMGGMEMETFRPAKIEKVWEVETGQKIYKMTK</sequence>
<keyword evidence="3" id="KW-0328">Glycosyltransferase</keyword>
<feature type="transmembrane region" description="Helical" evidence="8">
    <location>
        <begin position="138"/>
        <end position="155"/>
    </location>
</feature>
<evidence type="ECO:0000256" key="4">
    <source>
        <dbReference type="ARBA" id="ARBA00022679"/>
    </source>
</evidence>
<dbReference type="Proteomes" id="UP000231371">
    <property type="component" value="Unassembled WGS sequence"/>
</dbReference>
<feature type="transmembrane region" description="Helical" evidence="8">
    <location>
        <begin position="162"/>
        <end position="195"/>
    </location>
</feature>
<evidence type="ECO:0000313" key="10">
    <source>
        <dbReference type="EMBL" id="PIQ70159.1"/>
    </source>
</evidence>
<feature type="transmembrane region" description="Helical" evidence="8">
    <location>
        <begin position="350"/>
        <end position="373"/>
    </location>
</feature>
<evidence type="ECO:0000256" key="5">
    <source>
        <dbReference type="ARBA" id="ARBA00022692"/>
    </source>
</evidence>
<reference evidence="10 11" key="1">
    <citation type="submission" date="2017-09" db="EMBL/GenBank/DDBJ databases">
        <title>Depth-based differentiation of microbial function through sediment-hosted aquifers and enrichment of novel symbionts in the deep terrestrial subsurface.</title>
        <authorList>
            <person name="Probst A.J."/>
            <person name="Ladd B."/>
            <person name="Jarett J.K."/>
            <person name="Geller-Mcgrath D.E."/>
            <person name="Sieber C.M."/>
            <person name="Emerson J.B."/>
            <person name="Anantharaman K."/>
            <person name="Thomas B.C."/>
            <person name="Malmstrom R."/>
            <person name="Stieglmeier M."/>
            <person name="Klingl A."/>
            <person name="Woyke T."/>
            <person name="Ryan C.M."/>
            <person name="Banfield J.F."/>
        </authorList>
    </citation>
    <scope>NUCLEOTIDE SEQUENCE [LARGE SCALE GENOMIC DNA]</scope>
    <source>
        <strain evidence="10">CG11_big_fil_rev_8_21_14_0_20_40_12</strain>
    </source>
</reference>
<dbReference type="GO" id="GO:0009103">
    <property type="term" value="P:lipopolysaccharide biosynthetic process"/>
    <property type="evidence" value="ECO:0007669"/>
    <property type="project" value="UniProtKB-ARBA"/>
</dbReference>
<comment type="caution">
    <text evidence="10">The sequence shown here is derived from an EMBL/GenBank/DDBJ whole genome shotgun (WGS) entry which is preliminary data.</text>
</comment>
<proteinExistence type="predicted"/>
<dbReference type="AlphaFoldDB" id="A0A2H0KFY6"/>
<feature type="transmembrane region" description="Helical" evidence="8">
    <location>
        <begin position="380"/>
        <end position="398"/>
    </location>
</feature>
<evidence type="ECO:0000256" key="8">
    <source>
        <dbReference type="SAM" id="Phobius"/>
    </source>
</evidence>
<keyword evidence="2" id="KW-1003">Cell membrane</keyword>
<evidence type="ECO:0000256" key="2">
    <source>
        <dbReference type="ARBA" id="ARBA00022475"/>
    </source>
</evidence>
<keyword evidence="5 8" id="KW-0812">Transmembrane</keyword>
<feature type="transmembrane region" description="Helical" evidence="8">
    <location>
        <begin position="327"/>
        <end position="344"/>
    </location>
</feature>
<dbReference type="PANTHER" id="PTHR33908">
    <property type="entry name" value="MANNOSYLTRANSFERASE YKCB-RELATED"/>
    <property type="match status" value="1"/>
</dbReference>
<gene>
    <name evidence="10" type="ORF">COV89_01975</name>
</gene>
<organism evidence="10 11">
    <name type="scientific">Candidatus Shapirobacteria bacterium CG11_big_fil_rev_8_21_14_0_20_40_12</name>
    <dbReference type="NCBI Taxonomy" id="1974889"/>
    <lineage>
        <taxon>Bacteria</taxon>
        <taxon>Candidatus Shapironibacteriota</taxon>
    </lineage>
</organism>
<evidence type="ECO:0000256" key="7">
    <source>
        <dbReference type="ARBA" id="ARBA00023136"/>
    </source>
</evidence>
<feature type="domain" description="Glycosyltransferase RgtA/B/C/D-like" evidence="9">
    <location>
        <begin position="65"/>
        <end position="219"/>
    </location>
</feature>
<accession>A0A2H0KFY6</accession>
<protein>
    <recommendedName>
        <fullName evidence="9">Glycosyltransferase RgtA/B/C/D-like domain-containing protein</fullName>
    </recommendedName>
</protein>
<dbReference type="GO" id="GO:0005886">
    <property type="term" value="C:plasma membrane"/>
    <property type="evidence" value="ECO:0007669"/>
    <property type="project" value="UniProtKB-SubCell"/>
</dbReference>
<evidence type="ECO:0000259" key="9">
    <source>
        <dbReference type="Pfam" id="PF13231"/>
    </source>
</evidence>
<evidence type="ECO:0000256" key="6">
    <source>
        <dbReference type="ARBA" id="ARBA00022989"/>
    </source>
</evidence>
<dbReference type="Pfam" id="PF13231">
    <property type="entry name" value="PMT_2"/>
    <property type="match status" value="1"/>
</dbReference>
<feature type="transmembrane region" description="Helical" evidence="8">
    <location>
        <begin position="88"/>
        <end position="105"/>
    </location>
</feature>
<feature type="transmembrane region" description="Helical" evidence="8">
    <location>
        <begin position="248"/>
        <end position="267"/>
    </location>
</feature>
<keyword evidence="6 8" id="KW-1133">Transmembrane helix</keyword>
<feature type="transmembrane region" description="Helical" evidence="8">
    <location>
        <begin position="298"/>
        <end position="315"/>
    </location>
</feature>
<keyword evidence="4" id="KW-0808">Transferase</keyword>
<dbReference type="GO" id="GO:0016763">
    <property type="term" value="F:pentosyltransferase activity"/>
    <property type="evidence" value="ECO:0007669"/>
    <property type="project" value="TreeGrafter"/>
</dbReference>
<dbReference type="PANTHER" id="PTHR33908:SF11">
    <property type="entry name" value="MEMBRANE PROTEIN"/>
    <property type="match status" value="1"/>
</dbReference>
<dbReference type="InterPro" id="IPR038731">
    <property type="entry name" value="RgtA/B/C-like"/>
</dbReference>